<evidence type="ECO:0000256" key="1">
    <source>
        <dbReference type="ARBA" id="ARBA00004429"/>
    </source>
</evidence>
<evidence type="ECO:0000313" key="15">
    <source>
        <dbReference type="Proteomes" id="UP000279336"/>
    </source>
</evidence>
<evidence type="ECO:0000259" key="12">
    <source>
        <dbReference type="PROSITE" id="PS50893"/>
    </source>
</evidence>
<keyword evidence="4" id="KW-0997">Cell inner membrane</keyword>
<dbReference type="FunFam" id="3.40.50.300:FF:000221">
    <property type="entry name" value="Multidrug ABC transporter ATP-binding protein"/>
    <property type="match status" value="1"/>
</dbReference>
<dbReference type="InterPro" id="IPR011527">
    <property type="entry name" value="ABC1_TM_dom"/>
</dbReference>
<dbReference type="PANTHER" id="PTHR24221">
    <property type="entry name" value="ATP-BINDING CASSETTE SUB-FAMILY B"/>
    <property type="match status" value="1"/>
</dbReference>
<dbReference type="SUPFAM" id="SSF90123">
    <property type="entry name" value="ABC transporter transmembrane region"/>
    <property type="match status" value="1"/>
</dbReference>
<evidence type="ECO:0000256" key="8">
    <source>
        <dbReference type="ARBA" id="ARBA00022989"/>
    </source>
</evidence>
<evidence type="ECO:0000256" key="3">
    <source>
        <dbReference type="ARBA" id="ARBA00022475"/>
    </source>
</evidence>
<feature type="domain" description="ABC transmembrane type-1" evidence="13">
    <location>
        <begin position="17"/>
        <end position="294"/>
    </location>
</feature>
<dbReference type="GO" id="GO:0016887">
    <property type="term" value="F:ATP hydrolysis activity"/>
    <property type="evidence" value="ECO:0007669"/>
    <property type="project" value="InterPro"/>
</dbReference>
<dbReference type="InterPro" id="IPR003593">
    <property type="entry name" value="AAA+_ATPase"/>
</dbReference>
<evidence type="ECO:0000313" key="14">
    <source>
        <dbReference type="EMBL" id="RLP08367.1"/>
    </source>
</evidence>
<sequence>MTGLWRILGTRTRIRLVVCIAAAVLAALAEVALVADVGSLAGALVADRPAGRVAARLSITAAGWAVLCAVAVAAGRDCGYGMSAALHDSLAAQLLRLPLGWFGPRRHGQVSHLLGTRVMSVMSIPAHLLIPALRAVVLPAGLIVLIARFDPLAGLVALLWTPVLVMVQRWSARRAAAGDAALAGARAEAADRVIEYVDGQRSLRLLPDAEHAASLVKQSVGELTGRMEEQVDSVLRVLGLFGLSVQLMLITVGGTGLLRAGTGSTADVTVFVLAAVVLASTLQAAAGLSATIRASCESAAELRGFLALPALPEPAAPVSPAPRGEIIVEEAWAGEDREHPLLRGVSFTAPPGSVTAVVGSSGAGKTSLLRLLARFFDPYRGRVLLDGADCRLLGSAQVHERIAMVFQDVELFAGSLEENIRLGRPDASDTELREAMAGAGMGEMIERLPHGMATTVGESGVGVSGGERQRVCVARALLKRAPVLLLDEASSSLDAHHQQLLEQTVSELRGSTTVVLVTHRLALARGADQILVLDQGRIVERGRHDDLLAAGGLYARMWAEEAGESSE</sequence>
<organism evidence="14 15">
    <name type="scientific">Propionibacterium australiense</name>
    <dbReference type="NCBI Taxonomy" id="119981"/>
    <lineage>
        <taxon>Bacteria</taxon>
        <taxon>Bacillati</taxon>
        <taxon>Actinomycetota</taxon>
        <taxon>Actinomycetes</taxon>
        <taxon>Propionibacteriales</taxon>
        <taxon>Propionibacteriaceae</taxon>
        <taxon>Propionibacterium</taxon>
    </lineage>
</organism>
<dbReference type="EMBL" id="RCIW01000014">
    <property type="protein sequence ID" value="RLP08367.1"/>
    <property type="molecule type" value="Genomic_DNA"/>
</dbReference>
<keyword evidence="9 11" id="KW-0472">Membrane</keyword>
<comment type="caution">
    <text evidence="14">The sequence shown here is derived from an EMBL/GenBank/DDBJ whole genome shotgun (WGS) entry which is preliminary data.</text>
</comment>
<dbReference type="GO" id="GO:0140359">
    <property type="term" value="F:ABC-type transporter activity"/>
    <property type="evidence" value="ECO:0007669"/>
    <property type="project" value="InterPro"/>
</dbReference>
<reference evidence="14 15" key="1">
    <citation type="submission" date="2018-10" db="EMBL/GenBank/DDBJ databases">
        <title>Propionibacterium australiense Genome Sequencing and Assembly.</title>
        <authorList>
            <person name="Bernier A.-M."/>
            <person name="Bernard K."/>
        </authorList>
    </citation>
    <scope>NUCLEOTIDE SEQUENCE [LARGE SCALE GENOMIC DNA]</scope>
    <source>
        <strain evidence="14 15">NML98A078</strain>
    </source>
</reference>
<evidence type="ECO:0000256" key="4">
    <source>
        <dbReference type="ARBA" id="ARBA00022519"/>
    </source>
</evidence>
<dbReference type="Gene3D" id="1.20.1560.10">
    <property type="entry name" value="ABC transporter type 1, transmembrane domain"/>
    <property type="match status" value="1"/>
</dbReference>
<dbReference type="SMART" id="SM00382">
    <property type="entry name" value="AAA"/>
    <property type="match status" value="1"/>
</dbReference>
<evidence type="ECO:0000256" key="7">
    <source>
        <dbReference type="ARBA" id="ARBA00022840"/>
    </source>
</evidence>
<feature type="transmembrane region" description="Helical" evidence="11">
    <location>
        <begin position="234"/>
        <end position="258"/>
    </location>
</feature>
<dbReference type="GO" id="GO:0034040">
    <property type="term" value="F:ATPase-coupled lipid transmembrane transporter activity"/>
    <property type="evidence" value="ECO:0007669"/>
    <property type="project" value="TreeGrafter"/>
</dbReference>
<feature type="transmembrane region" description="Helical" evidence="11">
    <location>
        <begin position="53"/>
        <end position="74"/>
    </location>
</feature>
<dbReference type="SUPFAM" id="SSF52540">
    <property type="entry name" value="P-loop containing nucleoside triphosphate hydrolases"/>
    <property type="match status" value="1"/>
</dbReference>
<feature type="domain" description="ABC transporter" evidence="12">
    <location>
        <begin position="326"/>
        <end position="560"/>
    </location>
</feature>
<evidence type="ECO:0000256" key="6">
    <source>
        <dbReference type="ARBA" id="ARBA00022741"/>
    </source>
</evidence>
<evidence type="ECO:0000259" key="13">
    <source>
        <dbReference type="PROSITE" id="PS50929"/>
    </source>
</evidence>
<keyword evidence="7 14" id="KW-0067">ATP-binding</keyword>
<dbReference type="InterPro" id="IPR003439">
    <property type="entry name" value="ABC_transporter-like_ATP-bd"/>
</dbReference>
<dbReference type="InterPro" id="IPR039421">
    <property type="entry name" value="Type_1_exporter"/>
</dbReference>
<comment type="subcellular location">
    <subcellularLocation>
        <location evidence="1">Cell inner membrane</location>
        <topology evidence="1">Multi-pass membrane protein</topology>
    </subcellularLocation>
</comment>
<keyword evidence="2" id="KW-0813">Transport</keyword>
<dbReference type="GO" id="GO:0005524">
    <property type="term" value="F:ATP binding"/>
    <property type="evidence" value="ECO:0007669"/>
    <property type="project" value="UniProtKB-KW"/>
</dbReference>
<dbReference type="Pfam" id="PF00664">
    <property type="entry name" value="ABC_membrane"/>
    <property type="match status" value="1"/>
</dbReference>
<dbReference type="PROSITE" id="PS50893">
    <property type="entry name" value="ABC_TRANSPORTER_2"/>
    <property type="match status" value="1"/>
</dbReference>
<dbReference type="OrthoDB" id="9806127at2"/>
<dbReference type="RefSeq" id="WP_121588257.1">
    <property type="nucleotide sequence ID" value="NZ_RCIW01000014.1"/>
</dbReference>
<proteinExistence type="inferred from homology"/>
<evidence type="ECO:0000256" key="2">
    <source>
        <dbReference type="ARBA" id="ARBA00022448"/>
    </source>
</evidence>
<keyword evidence="5 11" id="KW-0812">Transmembrane</keyword>
<keyword evidence="6" id="KW-0547">Nucleotide-binding</keyword>
<keyword evidence="3" id="KW-1003">Cell membrane</keyword>
<dbReference type="Proteomes" id="UP000279336">
    <property type="component" value="Unassembled WGS sequence"/>
</dbReference>
<dbReference type="AlphaFoldDB" id="A0A8B3FKM7"/>
<gene>
    <name evidence="14" type="ORF">D7U36_09525</name>
</gene>
<dbReference type="PANTHER" id="PTHR24221:SF654">
    <property type="entry name" value="ATP-BINDING CASSETTE SUB-FAMILY B MEMBER 6"/>
    <property type="match status" value="1"/>
</dbReference>
<comment type="similarity">
    <text evidence="10">Belongs to the ABC transporter superfamily. Siderophore-Fe(3+) uptake transporter (SIUT) (TC 3.A.1.21) family.</text>
</comment>
<evidence type="ECO:0000256" key="11">
    <source>
        <dbReference type="SAM" id="Phobius"/>
    </source>
</evidence>
<evidence type="ECO:0000256" key="5">
    <source>
        <dbReference type="ARBA" id="ARBA00022692"/>
    </source>
</evidence>
<evidence type="ECO:0000256" key="10">
    <source>
        <dbReference type="ARBA" id="ARBA00023455"/>
    </source>
</evidence>
<evidence type="ECO:0000256" key="9">
    <source>
        <dbReference type="ARBA" id="ARBA00023136"/>
    </source>
</evidence>
<keyword evidence="8 11" id="KW-1133">Transmembrane helix</keyword>
<dbReference type="PROSITE" id="PS50929">
    <property type="entry name" value="ABC_TM1F"/>
    <property type="match status" value="1"/>
</dbReference>
<dbReference type="InterPro" id="IPR017871">
    <property type="entry name" value="ABC_transporter-like_CS"/>
</dbReference>
<name>A0A8B3FKM7_9ACTN</name>
<dbReference type="InterPro" id="IPR036640">
    <property type="entry name" value="ABC1_TM_sf"/>
</dbReference>
<dbReference type="Gene3D" id="3.40.50.300">
    <property type="entry name" value="P-loop containing nucleotide triphosphate hydrolases"/>
    <property type="match status" value="1"/>
</dbReference>
<dbReference type="GO" id="GO:0005886">
    <property type="term" value="C:plasma membrane"/>
    <property type="evidence" value="ECO:0007669"/>
    <property type="project" value="UniProtKB-SubCell"/>
</dbReference>
<feature type="transmembrane region" description="Helical" evidence="11">
    <location>
        <begin position="270"/>
        <end position="292"/>
    </location>
</feature>
<protein>
    <submittedName>
        <fullName evidence="14">ABC transporter ATP-binding protein</fullName>
    </submittedName>
</protein>
<accession>A0A8B3FKM7</accession>
<feature type="transmembrane region" description="Helical" evidence="11">
    <location>
        <begin position="152"/>
        <end position="170"/>
    </location>
</feature>
<dbReference type="PROSITE" id="PS00211">
    <property type="entry name" value="ABC_TRANSPORTER_1"/>
    <property type="match status" value="1"/>
</dbReference>
<dbReference type="Pfam" id="PF00005">
    <property type="entry name" value="ABC_tran"/>
    <property type="match status" value="1"/>
</dbReference>
<dbReference type="InterPro" id="IPR027417">
    <property type="entry name" value="P-loop_NTPase"/>
</dbReference>